<dbReference type="EMBL" id="JBIMZQ010000031">
    <property type="protein sequence ID" value="KAL3662475.1"/>
    <property type="molecule type" value="Genomic_DNA"/>
</dbReference>
<keyword evidence="4" id="KW-1185">Reference proteome</keyword>
<feature type="compositionally biased region" description="Low complexity" evidence="2">
    <location>
        <begin position="248"/>
        <end position="279"/>
    </location>
</feature>
<evidence type="ECO:0000256" key="1">
    <source>
        <dbReference type="SAM" id="Coils"/>
    </source>
</evidence>
<feature type="region of interest" description="Disordered" evidence="2">
    <location>
        <begin position="1"/>
        <end position="40"/>
    </location>
</feature>
<dbReference type="AlphaFoldDB" id="A0ABD3F6J0"/>
<proteinExistence type="predicted"/>
<feature type="compositionally biased region" description="Low complexity" evidence="2">
    <location>
        <begin position="411"/>
        <end position="429"/>
    </location>
</feature>
<dbReference type="Proteomes" id="UP001632037">
    <property type="component" value="Unassembled WGS sequence"/>
</dbReference>
<keyword evidence="1" id="KW-0175">Coiled coil</keyword>
<feature type="region of interest" description="Disordered" evidence="2">
    <location>
        <begin position="516"/>
        <end position="540"/>
    </location>
</feature>
<sequence>MRSHDSPHVEVVLDSPERHESIPSGSGSGSIGNNGGSLHSGLAEAKHLKERLNTAQVKVKKLQRLEAALVDFFMEVMDRSENNGTERLVESESSFVRGKRKEQFLKKAEGDPISLLNMLRTHLRLQFAKQETQHVAAKRRALAENLSSLQKDQDTRDKFQQLEFTCEQLKEQLKSLMDQLNEYEVDQARTRRQHQMSLEKMNAHVQEERSRGQEAQLLVSKQQQEIETLKEAQEVLLKAAQNQKSLDGTRTPGTATAGAGDGTSTAAHPPASGAGAPHSNGDFFGTPAENQTLRRALRKYEVKMAQTEAASEERKREVQRLQQQLTGLRQSTQLQMYSRLEKESHNLRELSDDLKRRLSESEADLLRTKGTLKERDIQVQKMRAEYTRLFNAVQKQKQSAHYSPPKLARTASAAQLSASQQSHSAHQPQKLPGAGFIEAGDIGATAAPANGEHPYVVAYYRSEAARVERESEALKLQIRRMMASEQLHKQKTRVLRAEKENLTRERDQLRADLDRAKKHSTMQSIAMSRQQTHSSTDKPARKVGFTAAQQEVKHLKERNVFLEERYRKSLQSNSTLATIGAVARLRSSVSVPPGFDLDVAGPGESPELESDSETIGTDCNEDVIPSHNSAILAKPRPFSAQTTTIHKDSGGSFRSLDGATLHSLQQVRRTTRVRPKSANPVK</sequence>
<feature type="region of interest" description="Disordered" evidence="2">
    <location>
        <begin position="397"/>
        <end position="436"/>
    </location>
</feature>
<feature type="compositionally biased region" description="Polar residues" evidence="2">
    <location>
        <begin position="521"/>
        <end position="534"/>
    </location>
</feature>
<feature type="coiled-coil region" evidence="1">
    <location>
        <begin position="159"/>
        <end position="243"/>
    </location>
</feature>
<comment type="caution">
    <text evidence="3">The sequence shown here is derived from an EMBL/GenBank/DDBJ whole genome shotgun (WGS) entry which is preliminary data.</text>
</comment>
<evidence type="ECO:0000313" key="3">
    <source>
        <dbReference type="EMBL" id="KAL3662475.1"/>
    </source>
</evidence>
<feature type="compositionally biased region" description="Gly residues" evidence="2">
    <location>
        <begin position="26"/>
        <end position="35"/>
    </location>
</feature>
<organism evidence="3 4">
    <name type="scientific">Phytophthora oleae</name>
    <dbReference type="NCBI Taxonomy" id="2107226"/>
    <lineage>
        <taxon>Eukaryota</taxon>
        <taxon>Sar</taxon>
        <taxon>Stramenopiles</taxon>
        <taxon>Oomycota</taxon>
        <taxon>Peronosporomycetes</taxon>
        <taxon>Peronosporales</taxon>
        <taxon>Peronosporaceae</taxon>
        <taxon>Phytophthora</taxon>
    </lineage>
</organism>
<reference evidence="3 4" key="1">
    <citation type="submission" date="2024-09" db="EMBL/GenBank/DDBJ databases">
        <title>Genome sequencing and assembly of Phytophthora oleae, isolate VK10A, causative agent of rot of olive drupes.</title>
        <authorList>
            <person name="Conti Taguali S."/>
            <person name="Riolo M."/>
            <person name="La Spada F."/>
            <person name="Cacciola S.O."/>
            <person name="Dionisio G."/>
        </authorList>
    </citation>
    <scope>NUCLEOTIDE SEQUENCE [LARGE SCALE GENOMIC DNA]</scope>
    <source>
        <strain evidence="3 4">VK10A</strain>
    </source>
</reference>
<feature type="coiled-coil region" evidence="1">
    <location>
        <begin position="290"/>
        <end position="364"/>
    </location>
</feature>
<evidence type="ECO:0000313" key="4">
    <source>
        <dbReference type="Proteomes" id="UP001632037"/>
    </source>
</evidence>
<evidence type="ECO:0000256" key="2">
    <source>
        <dbReference type="SAM" id="MobiDB-lite"/>
    </source>
</evidence>
<accession>A0ABD3F6J0</accession>
<protein>
    <recommendedName>
        <fullName evidence="5">Lebercilin domain-containing protein</fullName>
    </recommendedName>
</protein>
<gene>
    <name evidence="3" type="ORF">V7S43_012330</name>
</gene>
<evidence type="ECO:0008006" key="5">
    <source>
        <dbReference type="Google" id="ProtNLM"/>
    </source>
</evidence>
<feature type="region of interest" description="Disordered" evidence="2">
    <location>
        <begin position="637"/>
        <end position="682"/>
    </location>
</feature>
<feature type="region of interest" description="Disordered" evidence="2">
    <location>
        <begin position="243"/>
        <end position="287"/>
    </location>
</feature>
<name>A0ABD3F6J0_9STRA</name>